<protein>
    <submittedName>
        <fullName evidence="10">RALFL16</fullName>
    </submittedName>
</protein>
<comment type="subcellular location">
    <subcellularLocation>
        <location evidence="1">Secreted</location>
    </subcellularLocation>
</comment>
<keyword evidence="4" id="KW-0372">Hormone</keyword>
<proteinExistence type="inferred from homology"/>
<comment type="similarity">
    <text evidence="2">Belongs to the plant rapid alkalinization factor (RALF) family.</text>
</comment>
<evidence type="ECO:0000313" key="11">
    <source>
        <dbReference type="EMBL" id="VYS54255.1"/>
    </source>
</evidence>
<dbReference type="GO" id="GO:0005576">
    <property type="term" value="C:extracellular region"/>
    <property type="evidence" value="ECO:0007669"/>
    <property type="project" value="UniProtKB-SubCell"/>
</dbReference>
<dbReference type="KEGG" id="ath:AT2G32835"/>
<reference evidence="11 13" key="3">
    <citation type="submission" date="2019-11" db="EMBL/GenBank/DDBJ databases">
        <authorList>
            <person name="Jiao W.-B."/>
            <person name="Schneeberger K."/>
        </authorList>
    </citation>
    <scope>NUCLEOTIDE SEQUENCE [LARGE SCALE GENOMIC DNA]</scope>
    <source>
        <strain evidence="13">cv. An-1</strain>
        <strain evidence="14">cv. C24</strain>
    </source>
</reference>
<accession>A0A178VUV7</accession>
<evidence type="ECO:0000256" key="1">
    <source>
        <dbReference type="ARBA" id="ARBA00004613"/>
    </source>
</evidence>
<dbReference type="GO" id="GO:0040008">
    <property type="term" value="P:regulation of growth"/>
    <property type="evidence" value="ECO:0007669"/>
    <property type="project" value="UniProtKB-ARBA"/>
</dbReference>
<dbReference type="OrthoDB" id="10279792at2759"/>
<dbReference type="Proteomes" id="UP000426265">
    <property type="component" value="Unassembled WGS sequence"/>
</dbReference>
<feature type="signal peptide" evidence="8">
    <location>
        <begin position="1"/>
        <end position="29"/>
    </location>
</feature>
<evidence type="ECO:0000313" key="12">
    <source>
        <dbReference type="Proteomes" id="UP000078284"/>
    </source>
</evidence>
<dbReference type="Proteomes" id="UP000434276">
    <property type="component" value="Unassembled WGS sequence"/>
</dbReference>
<evidence type="ECO:0000313" key="14">
    <source>
        <dbReference type="Proteomes" id="UP000434276"/>
    </source>
</evidence>
<reference evidence="10" key="2">
    <citation type="submission" date="2016-03" db="EMBL/GenBank/DDBJ databases">
        <title>Full-length assembly of Arabidopsis thaliana Ler reveals the complement of translocations and inversions.</title>
        <authorList>
            <person name="Zapata L."/>
            <person name="Schneeberger K."/>
            <person name="Ossowski S."/>
        </authorList>
    </citation>
    <scope>NUCLEOTIDE SEQUENCE [LARGE SCALE GENOMIC DNA]</scope>
    <source>
        <tissue evidence="10">Leaf</tissue>
    </source>
</reference>
<evidence type="ECO:0000256" key="8">
    <source>
        <dbReference type="SAM" id="SignalP"/>
    </source>
</evidence>
<sequence>MVAYEKSPIVFLFATMMLVMFLFCGSGEARTLGYGSIKGDRIPACGYKNPNSCVKQPVNHYHRGCEKITRCARDAARYTESFNVDDDESPIINLH</sequence>
<reference evidence="12" key="1">
    <citation type="journal article" date="2016" name="Proc. Natl. Acad. Sci. U.S.A.">
        <title>Chromosome-level assembly of Arabidopsis thaliana Ler reveals the extent of translocation and inversion polymorphisms.</title>
        <authorList>
            <person name="Zapata L."/>
            <person name="Ding J."/>
            <person name="Willing E.M."/>
            <person name="Hartwig B."/>
            <person name="Bezdan D."/>
            <person name="Jiao W.B."/>
            <person name="Patel V."/>
            <person name="Velikkakam James G."/>
            <person name="Koornneef M."/>
            <person name="Ossowski S."/>
            <person name="Schneeberger K."/>
        </authorList>
    </citation>
    <scope>NUCLEOTIDE SEQUENCE [LARGE SCALE GENOMIC DNA]</scope>
    <source>
        <strain evidence="12">cv. Landsberg erecta</strain>
    </source>
</reference>
<comment type="function">
    <text evidence="7">Cell signaling peptide that may regulate plant stress, growth, and development. Mediates a rapid alkalinization of extracellular space by mediating a transient increase in the cytoplasmic Ca(2+) concentration leading to a calcium-dependent signaling events through a cell surface receptor and a concomitant activation of some intracellular mitogen-activated protein kinases.</text>
</comment>
<evidence type="ECO:0000313" key="9">
    <source>
        <dbReference type="EMBL" id="CAA0374217.1"/>
    </source>
</evidence>
<evidence type="ECO:0000256" key="2">
    <source>
        <dbReference type="ARBA" id="ARBA00009178"/>
    </source>
</evidence>
<dbReference type="Pfam" id="PF05498">
    <property type="entry name" value="RALF"/>
    <property type="match status" value="1"/>
</dbReference>
<name>A0A178VUV7_ARATH</name>
<evidence type="ECO:0000256" key="4">
    <source>
        <dbReference type="ARBA" id="ARBA00022702"/>
    </source>
</evidence>
<evidence type="ECO:0000313" key="10">
    <source>
        <dbReference type="EMBL" id="OAP09181.1"/>
    </source>
</evidence>
<dbReference type="PANTHER" id="PTHR34270">
    <property type="entry name" value="PROTEIN RALF-LIKE 15-RELATED"/>
    <property type="match status" value="1"/>
</dbReference>
<dbReference type="Proteomes" id="UP000078284">
    <property type="component" value="Chromosome 2"/>
</dbReference>
<evidence type="ECO:0000313" key="13">
    <source>
        <dbReference type="Proteomes" id="UP000426265"/>
    </source>
</evidence>
<evidence type="ECO:0000256" key="6">
    <source>
        <dbReference type="ARBA" id="ARBA00023157"/>
    </source>
</evidence>
<dbReference type="EMBL" id="CACRSJ010000105">
    <property type="protein sequence ID" value="VYS54255.1"/>
    <property type="molecule type" value="Genomic_DNA"/>
</dbReference>
<evidence type="ECO:0000256" key="5">
    <source>
        <dbReference type="ARBA" id="ARBA00022729"/>
    </source>
</evidence>
<keyword evidence="6" id="KW-1015">Disulfide bond</keyword>
<keyword evidence="5 8" id="KW-0732">Signal</keyword>
<dbReference type="PANTHER" id="PTHR34270:SF3">
    <property type="entry name" value="PROTEIN RALF-LIKE 16-RELATED"/>
    <property type="match status" value="1"/>
</dbReference>
<gene>
    <name evidence="10" type="ordered locus">AXX17_At2g29210</name>
    <name evidence="11" type="ORF">AN1_LOCUS9712</name>
    <name evidence="9" type="ORF">C24_LOCUS9559</name>
</gene>
<accession>A0A5S9X3H7</accession>
<dbReference type="EMBL" id="LUHQ01000002">
    <property type="protein sequence ID" value="OAP09181.1"/>
    <property type="molecule type" value="Genomic_DNA"/>
</dbReference>
<dbReference type="EMBL" id="CACSHJ010000088">
    <property type="protein sequence ID" value="CAA0374217.1"/>
    <property type="molecule type" value="Genomic_DNA"/>
</dbReference>
<dbReference type="OMA" id="DRIPACG"/>
<evidence type="ECO:0000256" key="3">
    <source>
        <dbReference type="ARBA" id="ARBA00022525"/>
    </source>
</evidence>
<dbReference type="InterPro" id="IPR008801">
    <property type="entry name" value="RALF"/>
</dbReference>
<dbReference type="GO" id="GO:0005179">
    <property type="term" value="F:hormone activity"/>
    <property type="evidence" value="ECO:0007669"/>
    <property type="project" value="UniProtKB-KW"/>
</dbReference>
<feature type="chain" id="PRO_5038213946" evidence="8">
    <location>
        <begin position="30"/>
        <end position="95"/>
    </location>
</feature>
<organism evidence="10 12">
    <name type="scientific">Arabidopsis thaliana</name>
    <name type="common">Mouse-ear cress</name>
    <dbReference type="NCBI Taxonomy" id="3702"/>
    <lineage>
        <taxon>Eukaryota</taxon>
        <taxon>Viridiplantae</taxon>
        <taxon>Streptophyta</taxon>
        <taxon>Embryophyta</taxon>
        <taxon>Tracheophyta</taxon>
        <taxon>Spermatophyta</taxon>
        <taxon>Magnoliopsida</taxon>
        <taxon>eudicotyledons</taxon>
        <taxon>Gunneridae</taxon>
        <taxon>Pentapetalae</taxon>
        <taxon>rosids</taxon>
        <taxon>malvids</taxon>
        <taxon>Brassicales</taxon>
        <taxon>Brassicaceae</taxon>
        <taxon>Camelineae</taxon>
        <taxon>Arabidopsis</taxon>
    </lineage>
</organism>
<evidence type="ECO:0000256" key="7">
    <source>
        <dbReference type="ARBA" id="ARBA00037228"/>
    </source>
</evidence>
<keyword evidence="3" id="KW-0964">Secreted</keyword>
<dbReference type="AlphaFoldDB" id="A0A178VUV7"/>
<dbReference type="ExpressionAtlas" id="A0A178VUV7">
    <property type="expression patterns" value="baseline"/>
</dbReference>